<evidence type="ECO:0000313" key="2">
    <source>
        <dbReference type="Proteomes" id="UP000306602"/>
    </source>
</evidence>
<name>A0A4S4NLQ0_9RHOB</name>
<dbReference type="InterPro" id="IPR013424">
    <property type="entry name" value="Ice-binding_C"/>
</dbReference>
<dbReference type="Proteomes" id="UP000306602">
    <property type="component" value="Unassembled WGS sequence"/>
</dbReference>
<dbReference type="RefSeq" id="WP_136462699.1">
    <property type="nucleotide sequence ID" value="NZ_SRKY01000002.1"/>
</dbReference>
<dbReference type="EMBL" id="SRKY01000002">
    <property type="protein sequence ID" value="THH37100.1"/>
    <property type="molecule type" value="Genomic_DNA"/>
</dbReference>
<gene>
    <name evidence="1" type="ORF">E4Z66_09205</name>
</gene>
<keyword evidence="2" id="KW-1185">Reference proteome</keyword>
<organism evidence="1 2">
    <name type="scientific">Aliishimia ponticola</name>
    <dbReference type="NCBI Taxonomy" id="2499833"/>
    <lineage>
        <taxon>Bacteria</taxon>
        <taxon>Pseudomonadati</taxon>
        <taxon>Pseudomonadota</taxon>
        <taxon>Alphaproteobacteria</taxon>
        <taxon>Rhodobacterales</taxon>
        <taxon>Paracoccaceae</taxon>
        <taxon>Aliishimia</taxon>
    </lineage>
</organism>
<dbReference type="NCBIfam" id="TIGR02595">
    <property type="entry name" value="PEP_CTERM"/>
    <property type="match status" value="1"/>
</dbReference>
<protein>
    <submittedName>
        <fullName evidence="1">PEP-CTERM sorting domain-containing protein</fullName>
    </submittedName>
</protein>
<evidence type="ECO:0000313" key="1">
    <source>
        <dbReference type="EMBL" id="THH37100.1"/>
    </source>
</evidence>
<comment type="caution">
    <text evidence="1">The sequence shown here is derived from an EMBL/GenBank/DDBJ whole genome shotgun (WGS) entry which is preliminary data.</text>
</comment>
<dbReference type="OrthoDB" id="7844829at2"/>
<proteinExistence type="predicted"/>
<sequence>MTVNYQKSGNPFGNEGLYLPVTIDSEVYDGTFNAGGFAMTSEPLGEFFAFCIEVTQALRNGATYESVSNPFTDAVLANIEGLFNSAYDNVTDKVTSAAFQVAMWEIVEDTATGFDLSAGAFSAIDASTFSGSVIDTAQGFLDGLATAPTGLFEVNYLLSPTSQDLVTAQRVTPPAAVPVPASGLLLLSAGVFLASRRRNTKPVS</sequence>
<accession>A0A4S4NLQ0</accession>
<reference evidence="1 2" key="1">
    <citation type="submission" date="2019-04" db="EMBL/GenBank/DDBJ databases">
        <title>Shimia ponticola sp. nov., isolated from seawater.</title>
        <authorList>
            <person name="Kim Y.-O."/>
            <person name="Yoon J.-H."/>
        </authorList>
    </citation>
    <scope>NUCLEOTIDE SEQUENCE [LARGE SCALE GENOMIC DNA]</scope>
    <source>
        <strain evidence="1 2">MYP11</strain>
    </source>
</reference>
<dbReference type="AlphaFoldDB" id="A0A4S4NLQ0"/>